<gene>
    <name evidence="2" type="ORF">FHR82_005131</name>
</gene>
<accession>A0A7W7VG20</accession>
<name>A0A7W7VG20_9PSEU</name>
<evidence type="ECO:0000256" key="1">
    <source>
        <dbReference type="SAM" id="MobiDB-lite"/>
    </source>
</evidence>
<reference evidence="2 3" key="1">
    <citation type="submission" date="2020-08" db="EMBL/GenBank/DDBJ databases">
        <title>Genomic Encyclopedia of Type Strains, Phase III (KMG-III): the genomes of soil and plant-associated and newly described type strains.</title>
        <authorList>
            <person name="Whitman W."/>
        </authorList>
    </citation>
    <scope>NUCLEOTIDE SEQUENCE [LARGE SCALE GENOMIC DNA]</scope>
    <source>
        <strain evidence="2 3">CECT 8960</strain>
    </source>
</reference>
<comment type="caution">
    <text evidence="2">The sequence shown here is derived from an EMBL/GenBank/DDBJ whole genome shotgun (WGS) entry which is preliminary data.</text>
</comment>
<proteinExistence type="predicted"/>
<dbReference type="AlphaFoldDB" id="A0A7W7VG20"/>
<protein>
    <submittedName>
        <fullName evidence="2">Uncharacterized protein</fullName>
    </submittedName>
</protein>
<organism evidence="2 3">
    <name type="scientific">Actinophytocola algeriensis</name>
    <dbReference type="NCBI Taxonomy" id="1768010"/>
    <lineage>
        <taxon>Bacteria</taxon>
        <taxon>Bacillati</taxon>
        <taxon>Actinomycetota</taxon>
        <taxon>Actinomycetes</taxon>
        <taxon>Pseudonocardiales</taxon>
        <taxon>Pseudonocardiaceae</taxon>
    </lineage>
</organism>
<evidence type="ECO:0000313" key="2">
    <source>
        <dbReference type="EMBL" id="MBB4908878.1"/>
    </source>
</evidence>
<dbReference type="EMBL" id="JACHJQ010000005">
    <property type="protein sequence ID" value="MBB4908878.1"/>
    <property type="molecule type" value="Genomic_DNA"/>
</dbReference>
<sequence length="97" mass="10588">MDPRPADALPEDVAGEEFVLANASLCWLTASTDSRHGGVRARGMGRDPGRTTACRRWRSSARTISAFGGPEQANTIGRWTGVENRSGHFAAVEYWRP</sequence>
<feature type="region of interest" description="Disordered" evidence="1">
    <location>
        <begin position="36"/>
        <end position="55"/>
    </location>
</feature>
<keyword evidence="3" id="KW-1185">Reference proteome</keyword>
<dbReference type="Proteomes" id="UP000520767">
    <property type="component" value="Unassembled WGS sequence"/>
</dbReference>
<dbReference type="RefSeq" id="WP_184812964.1">
    <property type="nucleotide sequence ID" value="NZ_JACHJQ010000005.1"/>
</dbReference>
<evidence type="ECO:0000313" key="3">
    <source>
        <dbReference type="Proteomes" id="UP000520767"/>
    </source>
</evidence>